<keyword evidence="9 11" id="KW-0456">Lyase</keyword>
<dbReference type="Pfam" id="PF03315">
    <property type="entry name" value="SDH_beta"/>
    <property type="match status" value="1"/>
</dbReference>
<evidence type="ECO:0000256" key="8">
    <source>
        <dbReference type="ARBA" id="ARBA00023014"/>
    </source>
</evidence>
<evidence type="ECO:0000313" key="14">
    <source>
        <dbReference type="EMBL" id="ABQ30213.1"/>
    </source>
</evidence>
<evidence type="ECO:0000256" key="1">
    <source>
        <dbReference type="ARBA" id="ARBA00001966"/>
    </source>
</evidence>
<evidence type="ECO:0000256" key="4">
    <source>
        <dbReference type="ARBA" id="ARBA00022432"/>
    </source>
</evidence>
<evidence type="ECO:0000256" key="3">
    <source>
        <dbReference type="ARBA" id="ARBA00008636"/>
    </source>
</evidence>
<accession>A5FX81</accession>
<dbReference type="NCBIfam" id="TIGR00720">
    <property type="entry name" value="sda_mono"/>
    <property type="match status" value="1"/>
</dbReference>
<feature type="domain" description="Serine dehydratase beta chain" evidence="13">
    <location>
        <begin position="3"/>
        <end position="156"/>
    </location>
</feature>
<comment type="pathway">
    <text evidence="2">Carbohydrate biosynthesis; gluconeogenesis.</text>
</comment>
<keyword evidence="7 11" id="KW-0408">Iron</keyword>
<organism evidence="14 15">
    <name type="scientific">Acidiphilium cryptum (strain JF-5)</name>
    <dbReference type="NCBI Taxonomy" id="349163"/>
    <lineage>
        <taxon>Bacteria</taxon>
        <taxon>Pseudomonadati</taxon>
        <taxon>Pseudomonadota</taxon>
        <taxon>Alphaproteobacteria</taxon>
        <taxon>Acetobacterales</taxon>
        <taxon>Acidocellaceae</taxon>
        <taxon>Acidiphilium</taxon>
    </lineage>
</organism>
<gene>
    <name evidence="14" type="ordered locus">Acry_0996</name>
</gene>
<evidence type="ECO:0000256" key="10">
    <source>
        <dbReference type="ARBA" id="ARBA00049406"/>
    </source>
</evidence>
<dbReference type="InterPro" id="IPR029009">
    <property type="entry name" value="ASB_dom_sf"/>
</dbReference>
<comment type="similarity">
    <text evidence="3 11">Belongs to the iron-sulfur dependent L-serine dehydratase family.</text>
</comment>
<dbReference type="EMBL" id="CP000697">
    <property type="protein sequence ID" value="ABQ30213.1"/>
    <property type="molecule type" value="Genomic_DNA"/>
</dbReference>
<evidence type="ECO:0000256" key="9">
    <source>
        <dbReference type="ARBA" id="ARBA00023239"/>
    </source>
</evidence>
<name>A5FX81_ACICJ</name>
<keyword evidence="15" id="KW-1185">Reference proteome</keyword>
<evidence type="ECO:0000313" key="15">
    <source>
        <dbReference type="Proteomes" id="UP000000245"/>
    </source>
</evidence>
<dbReference type="KEGG" id="acr:Acry_0996"/>
<comment type="catalytic activity">
    <reaction evidence="10 11">
        <text>L-serine = pyruvate + NH4(+)</text>
        <dbReference type="Rhea" id="RHEA:19169"/>
        <dbReference type="ChEBI" id="CHEBI:15361"/>
        <dbReference type="ChEBI" id="CHEBI:28938"/>
        <dbReference type="ChEBI" id="CHEBI:33384"/>
        <dbReference type="EC" id="4.3.1.17"/>
    </reaction>
</comment>
<protein>
    <recommendedName>
        <fullName evidence="11">L-serine dehydratase</fullName>
        <ecNumber evidence="11">4.3.1.17</ecNumber>
    </recommendedName>
</protein>
<dbReference type="Pfam" id="PF03313">
    <property type="entry name" value="SDH_alpha"/>
    <property type="match status" value="1"/>
</dbReference>
<evidence type="ECO:0000259" key="12">
    <source>
        <dbReference type="Pfam" id="PF03313"/>
    </source>
</evidence>
<dbReference type="Proteomes" id="UP000000245">
    <property type="component" value="Chromosome"/>
</dbReference>
<dbReference type="Gene3D" id="3.30.1330.90">
    <property type="entry name" value="D-3-phosphoglycerate dehydrogenase, domain 3"/>
    <property type="match status" value="1"/>
</dbReference>
<dbReference type="SUPFAM" id="SSF143548">
    <property type="entry name" value="Serine metabolism enzymes domain"/>
    <property type="match status" value="1"/>
</dbReference>
<dbReference type="InterPro" id="IPR051318">
    <property type="entry name" value="Fe-S_L-Ser"/>
</dbReference>
<keyword evidence="4 11" id="KW-0312">Gluconeogenesis</keyword>
<dbReference type="RefSeq" id="WP_007421934.1">
    <property type="nucleotide sequence ID" value="NC_009484.1"/>
</dbReference>
<dbReference type="FunFam" id="3.30.1330.90:FF:000001">
    <property type="entry name" value="L-serine ammonia-lyase 1"/>
    <property type="match status" value="1"/>
</dbReference>
<dbReference type="eggNOG" id="COG1760">
    <property type="taxonomic scope" value="Bacteria"/>
</dbReference>
<dbReference type="HOGENOM" id="CLU_022305_0_1_5"/>
<evidence type="ECO:0000256" key="5">
    <source>
        <dbReference type="ARBA" id="ARBA00022485"/>
    </source>
</evidence>
<dbReference type="GO" id="GO:0051539">
    <property type="term" value="F:4 iron, 4 sulfur cluster binding"/>
    <property type="evidence" value="ECO:0007669"/>
    <property type="project" value="UniProtKB-UniRule"/>
</dbReference>
<sequence length="456" mass="47313">MISVFDLFKIGIGPSSSHTTGPMRAAHRFAATLAEADLLPRTARVTVTLLGSLAWTGKGHATDKAVILGLSGEAPETVDPDRADALVAAVAAARRLTLAGRHEIGFDPAADLVFDFETAAPRHPNTLELTAHDAAGTLLARERWCSVGGGFVLREDEPADLGAITDDVPHPFATMEELLRIGAATGLSIAAIVRANETALRPPEAVTAHIDLVIDVMMSAIERGLAAEGMLPGSLRVTRRARALRARLEADSSRNDLAPHEPMDWVSLFAMAVNEENAAGGRIVTAPTNGAAGVIPAVLRYYRDSCPGASRAGLHDFILTATAIGGLFKTNASISGAEVGCQGEVGVAASMAAAGLAAARGATNAQIENAAEIAMEHHLGMTCDPVGGLVQIPCIERNAFGAIKAISAASLAARGDGSHRVSLDQVIATMRQTGADMNTKYKETSLGGLAANFIEC</sequence>
<evidence type="ECO:0000259" key="13">
    <source>
        <dbReference type="Pfam" id="PF03315"/>
    </source>
</evidence>
<reference evidence="14 15" key="1">
    <citation type="submission" date="2007-05" db="EMBL/GenBank/DDBJ databases">
        <title>Complete sequence of chromosome of Acidiphilium cryptum JF-5.</title>
        <authorList>
            <consortium name="US DOE Joint Genome Institute"/>
            <person name="Copeland A."/>
            <person name="Lucas S."/>
            <person name="Lapidus A."/>
            <person name="Barry K."/>
            <person name="Detter J.C."/>
            <person name="Glavina del Rio T."/>
            <person name="Hammon N."/>
            <person name="Israni S."/>
            <person name="Dalin E."/>
            <person name="Tice H."/>
            <person name="Pitluck S."/>
            <person name="Sims D."/>
            <person name="Brettin T."/>
            <person name="Bruce D."/>
            <person name="Han C."/>
            <person name="Schmutz J."/>
            <person name="Larimer F."/>
            <person name="Land M."/>
            <person name="Hauser L."/>
            <person name="Kyrpides N."/>
            <person name="Kim E."/>
            <person name="Magnuson T."/>
            <person name="Richardson P."/>
        </authorList>
    </citation>
    <scope>NUCLEOTIDE SEQUENCE [LARGE SCALE GENOMIC DNA]</scope>
    <source>
        <strain evidence="14 15">JF-5</strain>
    </source>
</reference>
<dbReference type="EC" id="4.3.1.17" evidence="11"/>
<dbReference type="InterPro" id="IPR004644">
    <property type="entry name" value="Fe-S_L-Ser_mono"/>
</dbReference>
<keyword evidence="6 11" id="KW-0479">Metal-binding</keyword>
<dbReference type="GO" id="GO:0003941">
    <property type="term" value="F:L-serine ammonia-lyase activity"/>
    <property type="evidence" value="ECO:0007669"/>
    <property type="project" value="UniProtKB-UniRule"/>
</dbReference>
<dbReference type="GO" id="GO:0046872">
    <property type="term" value="F:metal ion binding"/>
    <property type="evidence" value="ECO:0007669"/>
    <property type="project" value="UniProtKB-KW"/>
</dbReference>
<dbReference type="InterPro" id="IPR005130">
    <property type="entry name" value="Ser_deHydtase-like_asu"/>
</dbReference>
<evidence type="ECO:0000256" key="7">
    <source>
        <dbReference type="ARBA" id="ARBA00023004"/>
    </source>
</evidence>
<proteinExistence type="inferred from homology"/>
<dbReference type="GO" id="GO:0006094">
    <property type="term" value="P:gluconeogenesis"/>
    <property type="evidence" value="ECO:0007669"/>
    <property type="project" value="UniProtKB-KW"/>
</dbReference>
<dbReference type="PANTHER" id="PTHR30182">
    <property type="entry name" value="L-SERINE DEHYDRATASE"/>
    <property type="match status" value="1"/>
</dbReference>
<evidence type="ECO:0000256" key="11">
    <source>
        <dbReference type="RuleBase" id="RU366059"/>
    </source>
</evidence>
<dbReference type="GO" id="GO:0009063">
    <property type="term" value="P:amino acid catabolic process"/>
    <property type="evidence" value="ECO:0007669"/>
    <property type="project" value="UniProtKB-ARBA"/>
</dbReference>
<evidence type="ECO:0000256" key="6">
    <source>
        <dbReference type="ARBA" id="ARBA00022723"/>
    </source>
</evidence>
<comment type="cofactor">
    <cofactor evidence="1 11">
        <name>[4Fe-4S] cluster</name>
        <dbReference type="ChEBI" id="CHEBI:49883"/>
    </cofactor>
</comment>
<keyword evidence="5 11" id="KW-0004">4Fe-4S</keyword>
<evidence type="ECO:0000256" key="2">
    <source>
        <dbReference type="ARBA" id="ARBA00004742"/>
    </source>
</evidence>
<dbReference type="AlphaFoldDB" id="A5FX81"/>
<dbReference type="PANTHER" id="PTHR30182:SF1">
    <property type="entry name" value="L-SERINE DEHYDRATASE 1"/>
    <property type="match status" value="1"/>
</dbReference>
<feature type="domain" description="Serine dehydratase-like alpha subunit" evidence="12">
    <location>
        <begin position="185"/>
        <end position="450"/>
    </location>
</feature>
<dbReference type="STRING" id="349163.Acry_0996"/>
<keyword evidence="8 11" id="KW-0411">Iron-sulfur</keyword>
<dbReference type="InterPro" id="IPR005131">
    <property type="entry name" value="Ser_deHydtase_bsu"/>
</dbReference>